<protein>
    <submittedName>
        <fullName evidence="1">Uncharacterized protein</fullName>
    </submittedName>
</protein>
<name>A0A1G5RPH9_9FIRM</name>
<dbReference type="STRING" id="1120920.SAMN03080599_00041"/>
<reference evidence="1 2" key="1">
    <citation type="submission" date="2016-10" db="EMBL/GenBank/DDBJ databases">
        <authorList>
            <person name="de Groot N.N."/>
        </authorList>
    </citation>
    <scope>NUCLEOTIDE SEQUENCE [LARGE SCALE GENOMIC DNA]</scope>
    <source>
        <strain evidence="1 2">DSM 2784</strain>
    </source>
</reference>
<gene>
    <name evidence="1" type="ORF">SAMN03080599_00041</name>
</gene>
<dbReference type="EMBL" id="FMWL01000001">
    <property type="protein sequence ID" value="SCZ76045.1"/>
    <property type="molecule type" value="Genomic_DNA"/>
</dbReference>
<evidence type="ECO:0000313" key="2">
    <source>
        <dbReference type="Proteomes" id="UP000199208"/>
    </source>
</evidence>
<dbReference type="RefSeq" id="WP_092588876.1">
    <property type="nucleotide sequence ID" value="NZ_FMWL01000001.1"/>
</dbReference>
<keyword evidence="2" id="KW-1185">Reference proteome</keyword>
<dbReference type="Proteomes" id="UP000199208">
    <property type="component" value="Unassembled WGS sequence"/>
</dbReference>
<dbReference type="AlphaFoldDB" id="A0A1G5RPH9"/>
<evidence type="ECO:0000313" key="1">
    <source>
        <dbReference type="EMBL" id="SCZ76045.1"/>
    </source>
</evidence>
<dbReference type="OrthoDB" id="9814022at2"/>
<proteinExistence type="predicted"/>
<organism evidence="1 2">
    <name type="scientific">Acidaminobacter hydrogenoformans DSM 2784</name>
    <dbReference type="NCBI Taxonomy" id="1120920"/>
    <lineage>
        <taxon>Bacteria</taxon>
        <taxon>Bacillati</taxon>
        <taxon>Bacillota</taxon>
        <taxon>Clostridia</taxon>
        <taxon>Peptostreptococcales</taxon>
        <taxon>Acidaminobacteraceae</taxon>
        <taxon>Acidaminobacter</taxon>
    </lineage>
</organism>
<sequence>MSGKKANKKHEPDAETMMQQMLDGMREHARRAEIQLEKRLWRSVQLPCSLADALNSLTKYELDKIRQHMGLAHVSALKKAALVEALAKGIEIFFETLLMELDQKRLKMIEDVVTHSNAGH</sequence>
<accession>A0A1G5RPH9</accession>